<comment type="caution">
    <text evidence="1">The sequence shown here is derived from an EMBL/GenBank/DDBJ whole genome shotgun (WGS) entry which is preliminary data.</text>
</comment>
<evidence type="ECO:0000313" key="1">
    <source>
        <dbReference type="EMBL" id="OEJ95555.1"/>
    </source>
</evidence>
<accession>A0A1D3DTB8</accession>
<organism evidence="1 2">
    <name type="scientific">Streptomyces thermolilacinus SPC6</name>
    <dbReference type="NCBI Taxonomy" id="1306406"/>
    <lineage>
        <taxon>Bacteria</taxon>
        <taxon>Bacillati</taxon>
        <taxon>Actinomycetota</taxon>
        <taxon>Actinomycetes</taxon>
        <taxon>Kitasatosporales</taxon>
        <taxon>Streptomycetaceae</taxon>
        <taxon>Streptomyces</taxon>
    </lineage>
</organism>
<reference evidence="1 2" key="1">
    <citation type="journal article" date="2013" name="Genome Announc.">
        <title>Genome Sequence of Streptomyces violaceusniger Strain SPC6, a Halotolerant Streptomycete That Exhibits Rapid Growth and Development.</title>
        <authorList>
            <person name="Chen X."/>
            <person name="Zhang B."/>
            <person name="Zhang W."/>
            <person name="Wu X."/>
            <person name="Zhang M."/>
            <person name="Chen T."/>
            <person name="Liu G."/>
            <person name="Dyson P."/>
        </authorList>
    </citation>
    <scope>NUCLEOTIDE SEQUENCE [LARGE SCALE GENOMIC DNA]</scope>
    <source>
        <strain evidence="1 2">SPC6</strain>
    </source>
</reference>
<dbReference type="EMBL" id="ASHX02000001">
    <property type="protein sequence ID" value="OEJ95555.1"/>
    <property type="molecule type" value="Genomic_DNA"/>
</dbReference>
<keyword evidence="2" id="KW-1185">Reference proteome</keyword>
<proteinExistence type="predicted"/>
<protein>
    <submittedName>
        <fullName evidence="1">Uncharacterized protein</fullName>
    </submittedName>
</protein>
<dbReference type="RefSeq" id="WP_023587843.1">
    <property type="nucleotide sequence ID" value="NZ_ASHX02000001.1"/>
</dbReference>
<evidence type="ECO:0000313" key="2">
    <source>
        <dbReference type="Proteomes" id="UP000095329"/>
    </source>
</evidence>
<gene>
    <name evidence="1" type="ORF">J116_014790</name>
</gene>
<dbReference type="AlphaFoldDB" id="A0A1D3DTB8"/>
<sequence>MTGWASWTTVNVFAGTGGVRTVELGVLTGNLSVHTTWSGSEADVAIQYSGGSDWYTMAGSPVPCHSEEESRTLHQLAVEAVQEGGGAVLSPPTHHTQRG</sequence>
<dbReference type="eggNOG" id="ENOG5034A2H">
    <property type="taxonomic scope" value="Bacteria"/>
</dbReference>
<name>A0A1D3DTB8_9ACTN</name>
<dbReference type="OrthoDB" id="2895671at2"/>
<dbReference type="Proteomes" id="UP000095329">
    <property type="component" value="Unassembled WGS sequence"/>
</dbReference>